<evidence type="ECO:0000259" key="2">
    <source>
        <dbReference type="Pfam" id="PF17479"/>
    </source>
</evidence>
<name>A0A9D1CGN8_9FIRM</name>
<dbReference type="InterPro" id="IPR021416">
    <property type="entry name" value="DUF3048_N"/>
</dbReference>
<feature type="domain" description="DUF3048" evidence="2">
    <location>
        <begin position="188"/>
        <end position="298"/>
    </location>
</feature>
<organism evidence="3 4">
    <name type="scientific">Candidatus Enterenecus faecium</name>
    <dbReference type="NCBI Taxonomy" id="2840780"/>
    <lineage>
        <taxon>Bacteria</taxon>
        <taxon>Bacillati</taxon>
        <taxon>Bacillota</taxon>
        <taxon>Clostridia</taxon>
        <taxon>Eubacteriales</taxon>
        <taxon>Candidatus Enterenecus</taxon>
    </lineage>
</organism>
<evidence type="ECO:0000313" key="4">
    <source>
        <dbReference type="Proteomes" id="UP000886879"/>
    </source>
</evidence>
<feature type="non-terminal residue" evidence="3">
    <location>
        <position position="1"/>
    </location>
</feature>
<dbReference type="SUPFAM" id="SSF159774">
    <property type="entry name" value="YerB-like"/>
    <property type="match status" value="1"/>
</dbReference>
<dbReference type="Pfam" id="PF17479">
    <property type="entry name" value="DUF3048_C"/>
    <property type="match status" value="1"/>
</dbReference>
<dbReference type="Pfam" id="PF11258">
    <property type="entry name" value="DUF3048"/>
    <property type="match status" value="1"/>
</dbReference>
<protein>
    <submittedName>
        <fullName evidence="3">DUF3048 domain-containing protein</fullName>
    </submittedName>
</protein>
<proteinExistence type="predicted"/>
<dbReference type="Gene3D" id="3.50.90.10">
    <property type="entry name" value="YerB-like"/>
    <property type="match status" value="1"/>
</dbReference>
<sequence>TPPLYTNPLTGEATDTDLSGQKPVTVVMNNIKVAMPQQGNSTADIIYEAIAEGGITRMLAVYQDPADLTTIGSVRSARDCFLDLALGHDGVFVHAGGSHYVYDTIAQLGVNDVDGVKGTNASGIFFRDPDRTPGVSYAWEHTLMADGKAMVEKLTANGLLGPHSDGYKYEMSFTEDGTPQDGQAANTITVTYSNYKNTVFQYNQDKQVYLVEQYDSPFIDGNDGSQISTTNVLVLQTDYSTMDDGYYSDVSLTSGTGYFACGGKMIPINWEKGDHYNQLRYYTQDGKPLTLGVGKSFVCIAPTSRDVVAE</sequence>
<dbReference type="EMBL" id="DVFO01000062">
    <property type="protein sequence ID" value="HIQ61161.1"/>
    <property type="molecule type" value="Genomic_DNA"/>
</dbReference>
<gene>
    <name evidence="3" type="ORF">IAD31_06150</name>
</gene>
<evidence type="ECO:0000313" key="3">
    <source>
        <dbReference type="EMBL" id="HIQ61161.1"/>
    </source>
</evidence>
<dbReference type="Proteomes" id="UP000886879">
    <property type="component" value="Unassembled WGS sequence"/>
</dbReference>
<reference evidence="3" key="1">
    <citation type="submission" date="2020-10" db="EMBL/GenBank/DDBJ databases">
        <authorList>
            <person name="Gilroy R."/>
        </authorList>
    </citation>
    <scope>NUCLEOTIDE SEQUENCE</scope>
    <source>
        <strain evidence="3">ChiGjej2B2-12916</strain>
    </source>
</reference>
<dbReference type="InterPro" id="IPR035328">
    <property type="entry name" value="DUF3048_C"/>
</dbReference>
<evidence type="ECO:0000259" key="1">
    <source>
        <dbReference type="Pfam" id="PF11258"/>
    </source>
</evidence>
<comment type="caution">
    <text evidence="3">The sequence shown here is derived from an EMBL/GenBank/DDBJ whole genome shotgun (WGS) entry which is preliminary data.</text>
</comment>
<accession>A0A9D1CGN8</accession>
<feature type="domain" description="DUF3048" evidence="1">
    <location>
        <begin position="9"/>
        <end position="153"/>
    </location>
</feature>
<reference evidence="3" key="2">
    <citation type="journal article" date="2021" name="PeerJ">
        <title>Extensive microbial diversity within the chicken gut microbiome revealed by metagenomics and culture.</title>
        <authorList>
            <person name="Gilroy R."/>
            <person name="Ravi A."/>
            <person name="Getino M."/>
            <person name="Pursley I."/>
            <person name="Horton D.L."/>
            <person name="Alikhan N.F."/>
            <person name="Baker D."/>
            <person name="Gharbi K."/>
            <person name="Hall N."/>
            <person name="Watson M."/>
            <person name="Adriaenssens E.M."/>
            <person name="Foster-Nyarko E."/>
            <person name="Jarju S."/>
            <person name="Secka A."/>
            <person name="Antonio M."/>
            <person name="Oren A."/>
            <person name="Chaudhuri R.R."/>
            <person name="La Ragione R."/>
            <person name="Hildebrand F."/>
            <person name="Pallen M.J."/>
        </authorList>
    </citation>
    <scope>NUCLEOTIDE SEQUENCE</scope>
    <source>
        <strain evidence="3">ChiGjej2B2-12916</strain>
    </source>
</reference>
<dbReference type="AlphaFoldDB" id="A0A9D1CGN8"/>
<dbReference type="InterPro" id="IPR023158">
    <property type="entry name" value="YerB-like_sf"/>
</dbReference>